<dbReference type="InterPro" id="IPR011047">
    <property type="entry name" value="Quinoprotein_ADH-like_sf"/>
</dbReference>
<gene>
    <name evidence="1" type="ORF">FXN63_15555</name>
</gene>
<evidence type="ECO:0000313" key="2">
    <source>
        <dbReference type="Proteomes" id="UP000325161"/>
    </source>
</evidence>
<dbReference type="KEGG" id="pacr:FXN63_15555"/>
<name>A0A5C0AZH7_9BURK</name>
<protein>
    <submittedName>
        <fullName evidence="1">Uncharacterized protein</fullName>
    </submittedName>
</protein>
<dbReference type="RefSeq" id="WP_148816143.1">
    <property type="nucleotide sequence ID" value="NZ_CP043046.1"/>
</dbReference>
<evidence type="ECO:0000313" key="1">
    <source>
        <dbReference type="EMBL" id="QEI07096.1"/>
    </source>
</evidence>
<dbReference type="AlphaFoldDB" id="A0A5C0AZH7"/>
<dbReference type="EMBL" id="CP043046">
    <property type="protein sequence ID" value="QEI07096.1"/>
    <property type="molecule type" value="Genomic_DNA"/>
</dbReference>
<sequence length="342" mass="37801">MAIPTDKTIQAGCALDGATIMLAESLDYAQDNAYEVSFVAAYAPRYLADDPWRVRAYEAWTVVSVAFWDAFGLRCVLSREGQVRLYGPGGTPDHTSQIADAGVFNDTAIGLGYVNRIRAIGDHLYVCGQSRQVWCFAFDGQDFASGTWRDLAAGMRQVPMPEMDEALDGDALDDWLGAHDAVDLVDINGTATDDLYAVGDEAWHWDSREWRQLALPVDEPLHAIEVVSRDVIYLVGHNGTVLAGNARDGFVNLSRTEDNQNFTSAACFEGSLFLAAPEGLYCYDANSKRIAPYFTGLTPELQDAHQLEAKDGILWSFGFKDLAWFDGKDWTRVDHPDNPPIR</sequence>
<dbReference type="Proteomes" id="UP000325161">
    <property type="component" value="Chromosome"/>
</dbReference>
<dbReference type="OrthoDB" id="5516213at2"/>
<organism evidence="1 2">
    <name type="scientific">Pigmentiphaga aceris</name>
    <dbReference type="NCBI Taxonomy" id="1940612"/>
    <lineage>
        <taxon>Bacteria</taxon>
        <taxon>Pseudomonadati</taxon>
        <taxon>Pseudomonadota</taxon>
        <taxon>Betaproteobacteria</taxon>
        <taxon>Burkholderiales</taxon>
        <taxon>Alcaligenaceae</taxon>
        <taxon>Pigmentiphaga</taxon>
    </lineage>
</organism>
<proteinExistence type="predicted"/>
<reference evidence="1 2" key="1">
    <citation type="submission" date="2019-08" db="EMBL/GenBank/DDBJ databases">
        <title>Amphibian skin-associated Pigmentiphaga: genome sequence and occurrence across geography and hosts.</title>
        <authorList>
            <person name="Bletz M.C."/>
            <person name="Bunk B."/>
            <person name="Sproeer C."/>
            <person name="Biwer P."/>
            <person name="Reiter S."/>
            <person name="Rabemananjara F.C.E."/>
            <person name="Schulz S."/>
            <person name="Overmann J."/>
            <person name="Vences M."/>
        </authorList>
    </citation>
    <scope>NUCLEOTIDE SEQUENCE [LARGE SCALE GENOMIC DNA]</scope>
    <source>
        <strain evidence="1 2">Mada1488</strain>
    </source>
</reference>
<accession>A0A5C0AZH7</accession>
<keyword evidence="2" id="KW-1185">Reference proteome</keyword>
<dbReference type="SUPFAM" id="SSF50998">
    <property type="entry name" value="Quinoprotein alcohol dehydrogenase-like"/>
    <property type="match status" value="1"/>
</dbReference>